<keyword evidence="2" id="KW-1185">Reference proteome</keyword>
<organism evidence="1 2">
    <name type="scientific">Drosophila simulans</name>
    <name type="common">Fruit fly</name>
    <dbReference type="NCBI Taxonomy" id="7240"/>
    <lineage>
        <taxon>Eukaryota</taxon>
        <taxon>Metazoa</taxon>
        <taxon>Ecdysozoa</taxon>
        <taxon>Arthropoda</taxon>
        <taxon>Hexapoda</taxon>
        <taxon>Insecta</taxon>
        <taxon>Pterygota</taxon>
        <taxon>Neoptera</taxon>
        <taxon>Endopterygota</taxon>
        <taxon>Diptera</taxon>
        <taxon>Brachycera</taxon>
        <taxon>Muscomorpha</taxon>
        <taxon>Ephydroidea</taxon>
        <taxon>Drosophilidae</taxon>
        <taxon>Drosophila</taxon>
        <taxon>Sophophora</taxon>
    </lineage>
</organism>
<protein>
    <submittedName>
        <fullName evidence="1">GD19777</fullName>
    </submittedName>
</protein>
<proteinExistence type="predicted"/>
<evidence type="ECO:0000313" key="1">
    <source>
        <dbReference type="EMBL" id="EDX11703.1"/>
    </source>
</evidence>
<evidence type="ECO:0000313" key="2">
    <source>
        <dbReference type="Proteomes" id="UP000000304"/>
    </source>
</evidence>
<dbReference type="Proteomes" id="UP000000304">
    <property type="component" value="Chromosome 3R"/>
</dbReference>
<name>B4QWA4_DROSI</name>
<dbReference type="AlphaFoldDB" id="B4QWA4"/>
<dbReference type="HOGENOM" id="CLU_2199703_0_0_1"/>
<gene>
    <name evidence="1" type="primary">Dsim\GD19777</name>
    <name evidence="1" type="ORF">Dsim_GD19777</name>
</gene>
<accession>B4QWA4</accession>
<reference evidence="1 2" key="1">
    <citation type="journal article" date="2007" name="Nature">
        <title>Evolution of genes and genomes on the Drosophila phylogeny.</title>
        <authorList>
            <consortium name="Drosophila 12 Genomes Consortium"/>
            <person name="Clark A.G."/>
            <person name="Eisen M.B."/>
            <person name="Smith D.R."/>
            <person name="Bergman C.M."/>
            <person name="Oliver B."/>
            <person name="Markow T.A."/>
            <person name="Kaufman T.C."/>
            <person name="Kellis M."/>
            <person name="Gelbart W."/>
            <person name="Iyer V.N."/>
            <person name="Pollard D.A."/>
            <person name="Sackton T.B."/>
            <person name="Larracuente A.M."/>
            <person name="Singh N.D."/>
            <person name="Abad J.P."/>
            <person name="Abt D.N."/>
            <person name="Adryan B."/>
            <person name="Aguade M."/>
            <person name="Akashi H."/>
            <person name="Anderson W.W."/>
            <person name="Aquadro C.F."/>
            <person name="Ardell D.H."/>
            <person name="Arguello R."/>
            <person name="Artieri C.G."/>
            <person name="Barbash D.A."/>
            <person name="Barker D."/>
            <person name="Barsanti P."/>
            <person name="Batterham P."/>
            <person name="Batzoglou S."/>
            <person name="Begun D."/>
            <person name="Bhutkar A."/>
            <person name="Blanco E."/>
            <person name="Bosak S.A."/>
            <person name="Bradley R.K."/>
            <person name="Brand A.D."/>
            <person name="Brent M.R."/>
            <person name="Brooks A.N."/>
            <person name="Brown R.H."/>
            <person name="Butlin R.K."/>
            <person name="Caggese C."/>
            <person name="Calvi B.R."/>
            <person name="Bernardo de Carvalho A."/>
            <person name="Caspi A."/>
            <person name="Castrezana S."/>
            <person name="Celniker S.E."/>
            <person name="Chang J.L."/>
            <person name="Chapple C."/>
            <person name="Chatterji S."/>
            <person name="Chinwalla A."/>
            <person name="Civetta A."/>
            <person name="Clifton S.W."/>
            <person name="Comeron J.M."/>
            <person name="Costello J.C."/>
            <person name="Coyne J.A."/>
            <person name="Daub J."/>
            <person name="David R.G."/>
            <person name="Delcher A.L."/>
            <person name="Delehaunty K."/>
            <person name="Do C.B."/>
            <person name="Ebling H."/>
            <person name="Edwards K."/>
            <person name="Eickbush T."/>
            <person name="Evans J.D."/>
            <person name="Filipski A."/>
            <person name="Findeiss S."/>
            <person name="Freyhult E."/>
            <person name="Fulton L."/>
            <person name="Fulton R."/>
            <person name="Garcia A.C."/>
            <person name="Gardiner A."/>
            <person name="Garfield D.A."/>
            <person name="Garvin B.E."/>
            <person name="Gibson G."/>
            <person name="Gilbert D."/>
            <person name="Gnerre S."/>
            <person name="Godfrey J."/>
            <person name="Good R."/>
            <person name="Gotea V."/>
            <person name="Gravely B."/>
            <person name="Greenberg A.J."/>
            <person name="Griffiths-Jones S."/>
            <person name="Gross S."/>
            <person name="Guigo R."/>
            <person name="Gustafson E.A."/>
            <person name="Haerty W."/>
            <person name="Hahn M.W."/>
            <person name="Halligan D.L."/>
            <person name="Halpern A.L."/>
            <person name="Halter G.M."/>
            <person name="Han M.V."/>
            <person name="Heger A."/>
            <person name="Hillier L."/>
            <person name="Hinrichs A.S."/>
            <person name="Holmes I."/>
            <person name="Hoskins R.A."/>
            <person name="Hubisz M.J."/>
            <person name="Hultmark D."/>
            <person name="Huntley M.A."/>
            <person name="Jaffe D.B."/>
            <person name="Jagadeeshan S."/>
            <person name="Jeck W.R."/>
            <person name="Johnson J."/>
            <person name="Jones C.D."/>
            <person name="Jordan W.C."/>
            <person name="Karpen G.H."/>
            <person name="Kataoka E."/>
            <person name="Keightley P.D."/>
            <person name="Kheradpour P."/>
            <person name="Kirkness E.F."/>
            <person name="Koerich L.B."/>
            <person name="Kristiansen K."/>
            <person name="Kudrna D."/>
            <person name="Kulathinal R.J."/>
            <person name="Kumar S."/>
            <person name="Kwok R."/>
            <person name="Lander E."/>
            <person name="Langley C.H."/>
            <person name="Lapoint R."/>
            <person name="Lazzaro B.P."/>
            <person name="Lee S.J."/>
            <person name="Levesque L."/>
            <person name="Li R."/>
            <person name="Lin C.F."/>
            <person name="Lin M.F."/>
            <person name="Lindblad-Toh K."/>
            <person name="Llopart A."/>
            <person name="Long M."/>
            <person name="Low L."/>
            <person name="Lozovsky E."/>
            <person name="Lu J."/>
            <person name="Luo M."/>
            <person name="Machado C.A."/>
            <person name="Makalowski W."/>
            <person name="Marzo M."/>
            <person name="Matsuda M."/>
            <person name="Matzkin L."/>
            <person name="McAllister B."/>
            <person name="McBride C.S."/>
            <person name="McKernan B."/>
            <person name="McKernan K."/>
            <person name="Mendez-Lago M."/>
            <person name="Minx P."/>
            <person name="Mollenhauer M.U."/>
            <person name="Montooth K."/>
            <person name="Mount S.M."/>
            <person name="Mu X."/>
            <person name="Myers E."/>
            <person name="Negre B."/>
            <person name="Newfeld S."/>
            <person name="Nielsen R."/>
            <person name="Noor M.A."/>
            <person name="O'Grady P."/>
            <person name="Pachter L."/>
            <person name="Papaceit M."/>
            <person name="Parisi M.J."/>
            <person name="Parisi M."/>
            <person name="Parts L."/>
            <person name="Pedersen J.S."/>
            <person name="Pesole G."/>
            <person name="Phillippy A.M."/>
            <person name="Ponting C.P."/>
            <person name="Pop M."/>
            <person name="Porcelli D."/>
            <person name="Powell J.R."/>
            <person name="Prohaska S."/>
            <person name="Pruitt K."/>
            <person name="Puig M."/>
            <person name="Quesneville H."/>
            <person name="Ram K.R."/>
            <person name="Rand D."/>
            <person name="Rasmussen M.D."/>
            <person name="Reed L.K."/>
            <person name="Reenan R."/>
            <person name="Reily A."/>
            <person name="Remington K.A."/>
            <person name="Rieger T.T."/>
            <person name="Ritchie M.G."/>
            <person name="Robin C."/>
            <person name="Rogers Y.H."/>
            <person name="Rohde C."/>
            <person name="Rozas J."/>
            <person name="Rubenfield M.J."/>
            <person name="Ruiz A."/>
            <person name="Russo S."/>
            <person name="Salzberg S.L."/>
            <person name="Sanchez-Gracia A."/>
            <person name="Saranga D.J."/>
            <person name="Sato H."/>
            <person name="Schaeffer S.W."/>
            <person name="Schatz M.C."/>
            <person name="Schlenke T."/>
            <person name="Schwartz R."/>
            <person name="Segarra C."/>
            <person name="Singh R.S."/>
            <person name="Sirot L."/>
            <person name="Sirota M."/>
            <person name="Sisneros N.B."/>
            <person name="Smith C.D."/>
            <person name="Smith T.F."/>
            <person name="Spieth J."/>
            <person name="Stage D.E."/>
            <person name="Stark A."/>
            <person name="Stephan W."/>
            <person name="Strausberg R.L."/>
            <person name="Strempel S."/>
            <person name="Sturgill D."/>
            <person name="Sutton G."/>
            <person name="Sutton G.G."/>
            <person name="Tao W."/>
            <person name="Teichmann S."/>
            <person name="Tobari Y.N."/>
            <person name="Tomimura Y."/>
            <person name="Tsolas J.M."/>
            <person name="Valente V.L."/>
            <person name="Venter E."/>
            <person name="Venter J.C."/>
            <person name="Vicario S."/>
            <person name="Vieira F.G."/>
            <person name="Vilella A.J."/>
            <person name="Villasante A."/>
            <person name="Walenz B."/>
            <person name="Wang J."/>
            <person name="Wasserman M."/>
            <person name="Watts T."/>
            <person name="Wilson D."/>
            <person name="Wilson R.K."/>
            <person name="Wing R.A."/>
            <person name="Wolfner M.F."/>
            <person name="Wong A."/>
            <person name="Wong G.K."/>
            <person name="Wu C.I."/>
            <person name="Wu G."/>
            <person name="Yamamoto D."/>
            <person name="Yang H.P."/>
            <person name="Yang S.P."/>
            <person name="Yorke J.A."/>
            <person name="Yoshida K."/>
            <person name="Zdobnov E."/>
            <person name="Zhang P."/>
            <person name="Zhang Y."/>
            <person name="Zimin A.V."/>
            <person name="Baldwin J."/>
            <person name="Abdouelleil A."/>
            <person name="Abdulkadir J."/>
            <person name="Abebe A."/>
            <person name="Abera B."/>
            <person name="Abreu J."/>
            <person name="Acer S.C."/>
            <person name="Aftuck L."/>
            <person name="Alexander A."/>
            <person name="An P."/>
            <person name="Anderson E."/>
            <person name="Anderson S."/>
            <person name="Arachi H."/>
            <person name="Azer M."/>
            <person name="Bachantsang P."/>
            <person name="Barry A."/>
            <person name="Bayul T."/>
            <person name="Berlin A."/>
            <person name="Bessette D."/>
            <person name="Bloom T."/>
            <person name="Blye J."/>
            <person name="Boguslavskiy L."/>
            <person name="Bonnet C."/>
            <person name="Boukhgalter B."/>
            <person name="Bourzgui I."/>
            <person name="Brown A."/>
            <person name="Cahill P."/>
            <person name="Channer S."/>
            <person name="Cheshatsang Y."/>
            <person name="Chuda L."/>
            <person name="Citroen M."/>
            <person name="Collymore A."/>
            <person name="Cooke P."/>
            <person name="Costello M."/>
            <person name="D'Aco K."/>
            <person name="Daza R."/>
            <person name="De Haan G."/>
            <person name="DeGray S."/>
            <person name="DeMaso C."/>
            <person name="Dhargay N."/>
            <person name="Dooley K."/>
            <person name="Dooley E."/>
            <person name="Doricent M."/>
            <person name="Dorje P."/>
            <person name="Dorjee K."/>
            <person name="Dupes A."/>
            <person name="Elong R."/>
            <person name="Falk J."/>
            <person name="Farina A."/>
            <person name="Faro S."/>
            <person name="Ferguson D."/>
            <person name="Fisher S."/>
            <person name="Foley C.D."/>
            <person name="Franke A."/>
            <person name="Friedrich D."/>
            <person name="Gadbois L."/>
            <person name="Gearin G."/>
            <person name="Gearin C.R."/>
            <person name="Giannoukos G."/>
            <person name="Goode T."/>
            <person name="Graham J."/>
            <person name="Grandbois E."/>
            <person name="Grewal S."/>
            <person name="Gyaltsen K."/>
            <person name="Hafez N."/>
            <person name="Hagos B."/>
            <person name="Hall J."/>
            <person name="Henson C."/>
            <person name="Hollinger A."/>
            <person name="Honan T."/>
            <person name="Huard M.D."/>
            <person name="Hughes L."/>
            <person name="Hurhula B."/>
            <person name="Husby M.E."/>
            <person name="Kamat A."/>
            <person name="Kanga B."/>
            <person name="Kashin S."/>
            <person name="Khazanovich D."/>
            <person name="Kisner P."/>
            <person name="Lance K."/>
            <person name="Lara M."/>
            <person name="Lee W."/>
            <person name="Lennon N."/>
            <person name="Letendre F."/>
            <person name="LeVine R."/>
            <person name="Lipovsky A."/>
            <person name="Liu X."/>
            <person name="Liu J."/>
            <person name="Liu S."/>
            <person name="Lokyitsang T."/>
            <person name="Lokyitsang Y."/>
            <person name="Lubonja R."/>
            <person name="Lui A."/>
            <person name="MacDonald P."/>
            <person name="Magnisalis V."/>
            <person name="Maru K."/>
            <person name="Matthews C."/>
            <person name="McCusker W."/>
            <person name="McDonough S."/>
            <person name="Mehta T."/>
            <person name="Meldrim J."/>
            <person name="Meneus L."/>
            <person name="Mihai O."/>
            <person name="Mihalev A."/>
            <person name="Mihova T."/>
            <person name="Mittelman R."/>
            <person name="Mlenga V."/>
            <person name="Montmayeur A."/>
            <person name="Mulrain L."/>
            <person name="Navidi A."/>
            <person name="Naylor J."/>
            <person name="Negash T."/>
            <person name="Nguyen T."/>
            <person name="Nguyen N."/>
            <person name="Nicol R."/>
            <person name="Norbu C."/>
            <person name="Norbu N."/>
            <person name="Novod N."/>
            <person name="O'Neill B."/>
            <person name="Osman S."/>
            <person name="Markiewicz E."/>
            <person name="Oyono O.L."/>
            <person name="Patti C."/>
            <person name="Phunkhang P."/>
            <person name="Pierre F."/>
            <person name="Priest M."/>
            <person name="Raghuraman S."/>
            <person name="Rege F."/>
            <person name="Reyes R."/>
            <person name="Rise C."/>
            <person name="Rogov P."/>
            <person name="Ross K."/>
            <person name="Ryan E."/>
            <person name="Settipalli S."/>
            <person name="Shea T."/>
            <person name="Sherpa N."/>
            <person name="Shi L."/>
            <person name="Shih D."/>
            <person name="Sparrow T."/>
            <person name="Spaulding J."/>
            <person name="Stalker J."/>
            <person name="Stange-Thomann N."/>
            <person name="Stavropoulos S."/>
            <person name="Stone C."/>
            <person name="Strader C."/>
            <person name="Tesfaye S."/>
            <person name="Thomson T."/>
            <person name="Thoulutsang Y."/>
            <person name="Thoulutsang D."/>
            <person name="Topham K."/>
            <person name="Topping I."/>
            <person name="Tsamla T."/>
            <person name="Vassiliev H."/>
            <person name="Vo A."/>
            <person name="Wangchuk T."/>
            <person name="Wangdi T."/>
            <person name="Weiand M."/>
            <person name="Wilkinson J."/>
            <person name="Wilson A."/>
            <person name="Yadav S."/>
            <person name="Young G."/>
            <person name="Yu Q."/>
            <person name="Zembek L."/>
            <person name="Zhong D."/>
            <person name="Zimmer A."/>
            <person name="Zwirko Z."/>
            <person name="Jaffe D.B."/>
            <person name="Alvarez P."/>
            <person name="Brockman W."/>
            <person name="Butler J."/>
            <person name="Chin C."/>
            <person name="Gnerre S."/>
            <person name="Grabherr M."/>
            <person name="Kleber M."/>
            <person name="Mauceli E."/>
            <person name="MacCallum I."/>
        </authorList>
    </citation>
    <scope>NUCLEOTIDE SEQUENCE [LARGE SCALE GENOMIC DNA]</scope>
    <source>
        <strain evidence="2">white501</strain>
    </source>
</reference>
<sequence length="108" mass="11906">MPTSTRPLIIGFRHRANTVDPDYMDSGSQCELFAKLERSPFNSSTFPNETGQMAMADRKMAKILQAEVLQQSRNNKDNGRTKATAGNDGDFVFVVVVGGQQSPVKKRA</sequence>
<dbReference type="EMBL" id="CM000364">
    <property type="protein sequence ID" value="EDX11703.1"/>
    <property type="molecule type" value="Genomic_DNA"/>
</dbReference>